<name>A0A1V2GEL8_ECOLX</name>
<evidence type="ECO:0000313" key="1">
    <source>
        <dbReference type="EMBL" id="ONG33425.1"/>
    </source>
</evidence>
<dbReference type="Proteomes" id="UP000188967">
    <property type="component" value="Unassembled WGS sequence"/>
</dbReference>
<sequence>MLNDTTEFVKYSKHQRTIDRQNYITDHLVNILYSSPKAFVYILKLACSDAFNLTENEVHRIINNVTKRVEPAELELLLQNVDDSATIELKHRPEVSSEVMALIEDDGFQLAVLLARHVYGDMSETNRDTALRNEVTVKTGAGIYATSFNIGDNCVLVTTQLPSYQSAIELH</sequence>
<evidence type="ECO:0000313" key="2">
    <source>
        <dbReference type="Proteomes" id="UP000188967"/>
    </source>
</evidence>
<dbReference type="AlphaFoldDB" id="A0A1V2GEL8"/>
<dbReference type="EMBL" id="MTPS01000293">
    <property type="protein sequence ID" value="ONG33425.1"/>
    <property type="molecule type" value="Genomic_DNA"/>
</dbReference>
<gene>
    <name evidence="1" type="ORF">BXT93_17390</name>
</gene>
<comment type="caution">
    <text evidence="1">The sequence shown here is derived from an EMBL/GenBank/DDBJ whole genome shotgun (WGS) entry which is preliminary data.</text>
</comment>
<protein>
    <submittedName>
        <fullName evidence="1">Uncharacterized protein</fullName>
    </submittedName>
</protein>
<proteinExistence type="predicted"/>
<accession>A0A1V2GEL8</accession>
<dbReference type="RefSeq" id="WP_076795897.1">
    <property type="nucleotide sequence ID" value="NZ_JAKVSX010000038.1"/>
</dbReference>
<organism evidence="1 2">
    <name type="scientific">Escherichia coli</name>
    <dbReference type="NCBI Taxonomy" id="562"/>
    <lineage>
        <taxon>Bacteria</taxon>
        <taxon>Pseudomonadati</taxon>
        <taxon>Pseudomonadota</taxon>
        <taxon>Gammaproteobacteria</taxon>
        <taxon>Enterobacterales</taxon>
        <taxon>Enterobacteriaceae</taxon>
        <taxon>Escherichia</taxon>
    </lineage>
</organism>
<reference evidence="1 2" key="1">
    <citation type="submission" date="2017-01" db="EMBL/GenBank/DDBJ databases">
        <title>Draft genome sequence of an E. coli strain isolated from human, in Amazon, Brazil.</title>
        <authorList>
            <person name="Moura Q."/>
            <person name="Fernandes M.R."/>
            <person name="Cerdeira L."/>
            <person name="Vianello M."/>
            <person name="Souza T.A."/>
            <person name="Ienne S."/>
            <person name="Lincopan N."/>
        </authorList>
    </citation>
    <scope>NUCLEOTIDE SEQUENCE [LARGE SCALE GENOMIC DNA]</scope>
    <source>
        <strain evidence="1 2">ICBEcBL-II-13</strain>
    </source>
</reference>